<dbReference type="GO" id="GO:0003677">
    <property type="term" value="F:DNA binding"/>
    <property type="evidence" value="ECO:0007669"/>
    <property type="project" value="UniProtKB-KW"/>
</dbReference>
<name>A0A4Y7RJ97_9FIRM</name>
<dbReference type="RefSeq" id="WP_134215809.1">
    <property type="nucleotide sequence ID" value="NZ_QFFZ01000071.1"/>
</dbReference>
<comment type="similarity">
    <text evidence="1">Belongs to the sigma-70 factor family. ECF subfamily.</text>
</comment>
<keyword evidence="2" id="KW-0805">Transcription regulation</keyword>
<accession>A0A4Y7RJ97</accession>
<gene>
    <name evidence="8" type="primary">sigW_3</name>
    <name evidence="8" type="ORF">Pmgp_03553</name>
</gene>
<evidence type="ECO:0000256" key="2">
    <source>
        <dbReference type="ARBA" id="ARBA00023015"/>
    </source>
</evidence>
<protein>
    <submittedName>
        <fullName evidence="8">ECF RNA polymerase sigma factor SigW</fullName>
    </submittedName>
</protein>
<keyword evidence="9" id="KW-1185">Reference proteome</keyword>
<dbReference type="PANTHER" id="PTHR43133">
    <property type="entry name" value="RNA POLYMERASE ECF-TYPE SIGMA FACTO"/>
    <property type="match status" value="1"/>
</dbReference>
<dbReference type="Pfam" id="PF08281">
    <property type="entry name" value="Sigma70_r4_2"/>
    <property type="match status" value="1"/>
</dbReference>
<evidence type="ECO:0000313" key="8">
    <source>
        <dbReference type="EMBL" id="TEB08881.1"/>
    </source>
</evidence>
<proteinExistence type="inferred from homology"/>
<evidence type="ECO:0000259" key="7">
    <source>
        <dbReference type="Pfam" id="PF08281"/>
    </source>
</evidence>
<dbReference type="InterPro" id="IPR039425">
    <property type="entry name" value="RNA_pol_sigma-70-like"/>
</dbReference>
<dbReference type="InterPro" id="IPR036388">
    <property type="entry name" value="WH-like_DNA-bd_sf"/>
</dbReference>
<dbReference type="InterPro" id="IPR013249">
    <property type="entry name" value="RNA_pol_sigma70_r4_t2"/>
</dbReference>
<dbReference type="Proteomes" id="UP000297597">
    <property type="component" value="Unassembled WGS sequence"/>
</dbReference>
<evidence type="ECO:0000259" key="6">
    <source>
        <dbReference type="Pfam" id="PF04542"/>
    </source>
</evidence>
<dbReference type="GO" id="GO:0006352">
    <property type="term" value="P:DNA-templated transcription initiation"/>
    <property type="evidence" value="ECO:0007669"/>
    <property type="project" value="InterPro"/>
</dbReference>
<dbReference type="OrthoDB" id="2080364at2"/>
<dbReference type="SUPFAM" id="SSF88946">
    <property type="entry name" value="Sigma2 domain of RNA polymerase sigma factors"/>
    <property type="match status" value="1"/>
</dbReference>
<evidence type="ECO:0000256" key="3">
    <source>
        <dbReference type="ARBA" id="ARBA00023082"/>
    </source>
</evidence>
<dbReference type="Pfam" id="PF04542">
    <property type="entry name" value="Sigma70_r2"/>
    <property type="match status" value="1"/>
</dbReference>
<organism evidence="8 9">
    <name type="scientific">Pelotomaculum propionicicum</name>
    <dbReference type="NCBI Taxonomy" id="258475"/>
    <lineage>
        <taxon>Bacteria</taxon>
        <taxon>Bacillati</taxon>
        <taxon>Bacillota</taxon>
        <taxon>Clostridia</taxon>
        <taxon>Eubacteriales</taxon>
        <taxon>Desulfotomaculaceae</taxon>
        <taxon>Pelotomaculum</taxon>
    </lineage>
</organism>
<dbReference type="Gene3D" id="1.10.10.10">
    <property type="entry name" value="Winged helix-like DNA-binding domain superfamily/Winged helix DNA-binding domain"/>
    <property type="match status" value="1"/>
</dbReference>
<keyword evidence="3" id="KW-0731">Sigma factor</keyword>
<dbReference type="InterPro" id="IPR013325">
    <property type="entry name" value="RNA_pol_sigma_r2"/>
</dbReference>
<feature type="domain" description="RNA polymerase sigma-70 region 2" evidence="6">
    <location>
        <begin position="22"/>
        <end position="87"/>
    </location>
</feature>
<dbReference type="GO" id="GO:0016987">
    <property type="term" value="F:sigma factor activity"/>
    <property type="evidence" value="ECO:0007669"/>
    <property type="project" value="UniProtKB-KW"/>
</dbReference>
<keyword evidence="4" id="KW-0238">DNA-binding</keyword>
<dbReference type="InterPro" id="IPR007627">
    <property type="entry name" value="RNA_pol_sigma70_r2"/>
</dbReference>
<evidence type="ECO:0000256" key="5">
    <source>
        <dbReference type="ARBA" id="ARBA00023163"/>
    </source>
</evidence>
<keyword evidence="5" id="KW-0804">Transcription</keyword>
<dbReference type="NCBIfam" id="TIGR02937">
    <property type="entry name" value="sigma70-ECF"/>
    <property type="match status" value="1"/>
</dbReference>
<dbReference type="InterPro" id="IPR013324">
    <property type="entry name" value="RNA_pol_sigma_r3/r4-like"/>
</dbReference>
<dbReference type="SUPFAM" id="SSF88659">
    <property type="entry name" value="Sigma3 and sigma4 domains of RNA polymerase sigma factors"/>
    <property type="match status" value="1"/>
</dbReference>
<dbReference type="AlphaFoldDB" id="A0A4Y7RJ97"/>
<evidence type="ECO:0000313" key="9">
    <source>
        <dbReference type="Proteomes" id="UP000297597"/>
    </source>
</evidence>
<dbReference type="Gene3D" id="1.10.1740.10">
    <property type="match status" value="1"/>
</dbReference>
<dbReference type="CDD" id="cd06171">
    <property type="entry name" value="Sigma70_r4"/>
    <property type="match status" value="1"/>
</dbReference>
<evidence type="ECO:0000256" key="4">
    <source>
        <dbReference type="ARBA" id="ARBA00023125"/>
    </source>
</evidence>
<evidence type="ECO:0000256" key="1">
    <source>
        <dbReference type="ARBA" id="ARBA00010641"/>
    </source>
</evidence>
<dbReference type="InterPro" id="IPR014284">
    <property type="entry name" value="RNA_pol_sigma-70_dom"/>
</dbReference>
<comment type="caution">
    <text evidence="8">The sequence shown here is derived from an EMBL/GenBank/DDBJ whole genome shotgun (WGS) entry which is preliminary data.</text>
</comment>
<dbReference type="PANTHER" id="PTHR43133:SF8">
    <property type="entry name" value="RNA POLYMERASE SIGMA FACTOR HI_1459-RELATED"/>
    <property type="match status" value="1"/>
</dbReference>
<dbReference type="EMBL" id="QFFZ01000071">
    <property type="protein sequence ID" value="TEB08881.1"/>
    <property type="molecule type" value="Genomic_DNA"/>
</dbReference>
<sequence>MKGEIIVKKLNSGDSRAFRLVYELFYKQVYQAAFFITNDAGLAEDVVHEAFLKLMDKIVQIKDPSKLEAWLCRTAANKARDIIRHRSVTTLFAEARDIYSDNQLISPETVLLEKEKKQIIQQHIRILQPEHKRVFYLKYYKDMSVNEISTETGIPAGTVKSRLARAREELKRIMDPEERLNRHSTVELQNRKR</sequence>
<reference evidence="8 9" key="1">
    <citation type="journal article" date="2018" name="Environ. Microbiol.">
        <title>Novel energy conservation strategies and behaviour of Pelotomaculum schinkii driving syntrophic propionate catabolism.</title>
        <authorList>
            <person name="Hidalgo-Ahumada C.A.P."/>
            <person name="Nobu M.K."/>
            <person name="Narihiro T."/>
            <person name="Tamaki H."/>
            <person name="Liu W.T."/>
            <person name="Kamagata Y."/>
            <person name="Stams A.J.M."/>
            <person name="Imachi H."/>
            <person name="Sousa D.Z."/>
        </authorList>
    </citation>
    <scope>NUCLEOTIDE SEQUENCE [LARGE SCALE GENOMIC DNA]</scope>
    <source>
        <strain evidence="8 9">MGP</strain>
    </source>
</reference>
<feature type="domain" description="RNA polymerase sigma factor 70 region 4 type 2" evidence="7">
    <location>
        <begin position="118"/>
        <end position="170"/>
    </location>
</feature>